<dbReference type="Pfam" id="PF01497">
    <property type="entry name" value="Peripla_BP_2"/>
    <property type="match status" value="1"/>
</dbReference>
<feature type="chain" id="PRO_5031157205" evidence="1">
    <location>
        <begin position="34"/>
        <end position="294"/>
    </location>
</feature>
<keyword evidence="1" id="KW-0732">Signal</keyword>
<evidence type="ECO:0000259" key="2">
    <source>
        <dbReference type="PROSITE" id="PS50983"/>
    </source>
</evidence>
<evidence type="ECO:0000313" key="4">
    <source>
        <dbReference type="Proteomes" id="UP000465810"/>
    </source>
</evidence>
<keyword evidence="4" id="KW-1185">Reference proteome</keyword>
<reference evidence="3 4" key="1">
    <citation type="submission" date="2019-12" db="EMBL/GenBank/DDBJ databases">
        <authorList>
            <person name="Feng G."/>
            <person name="Zhu H."/>
        </authorList>
    </citation>
    <scope>NUCLEOTIDE SEQUENCE [LARGE SCALE GENOMIC DNA]</scope>
    <source>
        <strain evidence="3 4">FGD1</strain>
    </source>
</reference>
<evidence type="ECO:0000256" key="1">
    <source>
        <dbReference type="SAM" id="SignalP"/>
    </source>
</evidence>
<dbReference type="Gene3D" id="3.40.50.1980">
    <property type="entry name" value="Nitrogenase molybdenum iron protein domain"/>
    <property type="match status" value="2"/>
</dbReference>
<name>A0A7X4K7R7_9SPHN</name>
<protein>
    <submittedName>
        <fullName evidence="3">ABC transporter substrate-binding protein</fullName>
    </submittedName>
</protein>
<dbReference type="PROSITE" id="PS50983">
    <property type="entry name" value="FE_B12_PBP"/>
    <property type="match status" value="1"/>
</dbReference>
<organism evidence="3 4">
    <name type="scientific">Novosphingobium silvae</name>
    <dbReference type="NCBI Taxonomy" id="2692619"/>
    <lineage>
        <taxon>Bacteria</taxon>
        <taxon>Pseudomonadati</taxon>
        <taxon>Pseudomonadota</taxon>
        <taxon>Alphaproteobacteria</taxon>
        <taxon>Sphingomonadales</taxon>
        <taxon>Sphingomonadaceae</taxon>
        <taxon>Novosphingobium</taxon>
    </lineage>
</organism>
<dbReference type="EMBL" id="WVTD01000008">
    <property type="protein sequence ID" value="MYL98455.1"/>
    <property type="molecule type" value="Genomic_DNA"/>
</dbReference>
<dbReference type="InterPro" id="IPR002491">
    <property type="entry name" value="ABC_transptr_periplasmic_BD"/>
</dbReference>
<dbReference type="InterPro" id="IPR050902">
    <property type="entry name" value="ABC_Transporter_SBP"/>
</dbReference>
<feature type="signal peptide" evidence="1">
    <location>
        <begin position="1"/>
        <end position="33"/>
    </location>
</feature>
<feature type="domain" description="Fe/B12 periplasmic-binding" evidence="2">
    <location>
        <begin position="46"/>
        <end position="294"/>
    </location>
</feature>
<accession>A0A7X4K7R7</accession>
<sequence>MALTAYLRSGKIALGALAGVLLAGAAWSAAVPAAVPAAGADSVPRRIVSLNLCADQLVLALADRSQIAGLTRYAGDPAMSAAAAQARGLPILKGSAEEVMAIDPDLVIGMPARRSPAIAVLKARKYPALDLRSPDSYLDIRRSIRDVAKAVGHPARGEALIARMDRELAGLPRARRPVVAAYYQRRGYLTGTGTLIDDLMTRVGVVNLAGKLGKPALSQMGLEELTAARPDFLVVDTATDRVVDQGTAMMHHPVLDGIPRIGIPQAWTVCGGPAYVKAARALSGGVTGKVVSAR</sequence>
<dbReference type="PANTHER" id="PTHR30535">
    <property type="entry name" value="VITAMIN B12-BINDING PROTEIN"/>
    <property type="match status" value="1"/>
</dbReference>
<gene>
    <name evidence="3" type="ORF">GR702_11835</name>
</gene>
<dbReference type="Proteomes" id="UP000465810">
    <property type="component" value="Unassembled WGS sequence"/>
</dbReference>
<comment type="caution">
    <text evidence="3">The sequence shown here is derived from an EMBL/GenBank/DDBJ whole genome shotgun (WGS) entry which is preliminary data.</text>
</comment>
<dbReference type="AlphaFoldDB" id="A0A7X4K7R7"/>
<proteinExistence type="predicted"/>
<dbReference type="GO" id="GO:0071281">
    <property type="term" value="P:cellular response to iron ion"/>
    <property type="evidence" value="ECO:0007669"/>
    <property type="project" value="TreeGrafter"/>
</dbReference>
<dbReference type="RefSeq" id="WP_160986102.1">
    <property type="nucleotide sequence ID" value="NZ_WVTD01000008.1"/>
</dbReference>
<evidence type="ECO:0000313" key="3">
    <source>
        <dbReference type="EMBL" id="MYL98455.1"/>
    </source>
</evidence>
<dbReference type="PANTHER" id="PTHR30535:SF34">
    <property type="entry name" value="MOLYBDATE-BINDING PROTEIN MOLA"/>
    <property type="match status" value="1"/>
</dbReference>
<dbReference type="SUPFAM" id="SSF53807">
    <property type="entry name" value="Helical backbone' metal receptor"/>
    <property type="match status" value="1"/>
</dbReference>